<dbReference type="GO" id="GO:0009086">
    <property type="term" value="P:methionine biosynthetic process"/>
    <property type="evidence" value="ECO:0007669"/>
    <property type="project" value="InterPro"/>
</dbReference>
<comment type="caution">
    <text evidence="2">The sequence shown here is derived from an EMBL/GenBank/DDBJ whole genome shotgun (WGS) entry which is preliminary data.</text>
</comment>
<dbReference type="Proteomes" id="UP000216991">
    <property type="component" value="Unassembled WGS sequence"/>
</dbReference>
<dbReference type="Gene3D" id="3.20.20.210">
    <property type="match status" value="1"/>
</dbReference>
<dbReference type="PANTHER" id="PTHR43844:SF2">
    <property type="entry name" value="SYNTHASE, VITAMIN-B12 INDEPENDENT, PUTATIVE (AFU_ORTHOLOGUE AFUA_3G12060)-RELATED"/>
    <property type="match status" value="1"/>
</dbReference>
<gene>
    <name evidence="2" type="ORF">CHU93_16310</name>
</gene>
<reference evidence="2 3" key="1">
    <citation type="submission" date="2017-07" db="EMBL/GenBank/DDBJ databases">
        <title>Sandarakinorhabdus cyanobacteriorum sp. nov., a novel bacterium isolated from cyanobacterial aggregates in a eutrophic lake.</title>
        <authorList>
            <person name="Cai H."/>
        </authorList>
    </citation>
    <scope>NUCLEOTIDE SEQUENCE [LARGE SCALE GENOMIC DNA]</scope>
    <source>
        <strain evidence="2 3">TH057</strain>
    </source>
</reference>
<dbReference type="InterPro" id="IPR002629">
    <property type="entry name" value="Met_Synth_C/arc"/>
</dbReference>
<feature type="domain" description="Cobalamin-independent methionine synthase MetE C-terminal/archaeal" evidence="1">
    <location>
        <begin position="4"/>
        <end position="344"/>
    </location>
</feature>
<name>A0A255Y5B1_9SPHN</name>
<accession>A0A255Y5B1</accession>
<keyword evidence="2" id="KW-0808">Transferase</keyword>
<evidence type="ECO:0000313" key="3">
    <source>
        <dbReference type="Proteomes" id="UP000216991"/>
    </source>
</evidence>
<dbReference type="OrthoDB" id="244285at2"/>
<protein>
    <submittedName>
        <fullName evidence="2">Epoxyalkane--coenzyme M transferase</fullName>
    </submittedName>
</protein>
<dbReference type="AlphaFoldDB" id="A0A255Y5B1"/>
<evidence type="ECO:0000259" key="1">
    <source>
        <dbReference type="Pfam" id="PF01717"/>
    </source>
</evidence>
<proteinExistence type="predicted"/>
<evidence type="ECO:0000313" key="2">
    <source>
        <dbReference type="EMBL" id="OYQ24388.1"/>
    </source>
</evidence>
<dbReference type="SUPFAM" id="SSF51726">
    <property type="entry name" value="UROD/MetE-like"/>
    <property type="match status" value="1"/>
</dbReference>
<dbReference type="Pfam" id="PF01717">
    <property type="entry name" value="Meth_synt_2"/>
    <property type="match status" value="1"/>
</dbReference>
<dbReference type="EMBL" id="NOXT01000125">
    <property type="protein sequence ID" value="OYQ24388.1"/>
    <property type="molecule type" value="Genomic_DNA"/>
</dbReference>
<sequence>MDRFLTTHVGSLPRAADLLDQIIAREEGHAVDEAALAARIEQAVADVVAKQAAAGIDIINDGEQSKPSYATYIKDRLTGFGGTGTSYVFQDVEDFPGVKQRIFGDAGRKHRKTPACNAPITAKDMEAVHIDAANLNRAIAAHPGKQAFMSAASPGVTALFFRNDFYTSDEDYVMALPEGLRHEYEAIAAAGITLQVDCPDLAMGRHTQFRDLDLKGFRAKMELNIAALNHATRNIAPEQMRMHLCWGNYPGPHHCDVPLADIIDLIWTARPHAIQFEAANPRHAHEFAIFETVKLPDGKKLIPGVVECQSPYIEHPGLIAQRIARYAHLVGRDNVMAGIDCGFSIHAGSGGVDPDVVWAKMAAMAEGARIATRQFWP</sequence>
<organism evidence="2 3">
    <name type="scientific">Sandarakinorhabdus cyanobacteriorum</name>
    <dbReference type="NCBI Taxonomy" id="1981098"/>
    <lineage>
        <taxon>Bacteria</taxon>
        <taxon>Pseudomonadati</taxon>
        <taxon>Pseudomonadota</taxon>
        <taxon>Alphaproteobacteria</taxon>
        <taxon>Sphingomonadales</taxon>
        <taxon>Sphingosinicellaceae</taxon>
        <taxon>Sandarakinorhabdus</taxon>
    </lineage>
</organism>
<dbReference type="PANTHER" id="PTHR43844">
    <property type="entry name" value="METHIONINE SYNTHASE"/>
    <property type="match status" value="1"/>
</dbReference>
<dbReference type="RefSeq" id="WP_094475192.1">
    <property type="nucleotide sequence ID" value="NZ_NOXT01000125.1"/>
</dbReference>
<dbReference type="InterPro" id="IPR038071">
    <property type="entry name" value="UROD/MetE-like_sf"/>
</dbReference>
<dbReference type="GO" id="GO:0003871">
    <property type="term" value="F:5-methyltetrahydropteroyltriglutamate-homocysteine S-methyltransferase activity"/>
    <property type="evidence" value="ECO:0007669"/>
    <property type="project" value="InterPro"/>
</dbReference>
<keyword evidence="3" id="KW-1185">Reference proteome</keyword>
<dbReference type="CDD" id="cd03311">
    <property type="entry name" value="CIMS_C_terminal_like"/>
    <property type="match status" value="1"/>
</dbReference>
<dbReference type="GO" id="GO:0008270">
    <property type="term" value="F:zinc ion binding"/>
    <property type="evidence" value="ECO:0007669"/>
    <property type="project" value="InterPro"/>
</dbReference>